<evidence type="ECO:0000313" key="6">
    <source>
        <dbReference type="Ensembl" id="ENSPTXP00000025962.1"/>
    </source>
</evidence>
<dbReference type="Proteomes" id="UP000472273">
    <property type="component" value="Unplaced"/>
</dbReference>
<dbReference type="OMA" id="SHEMSKM"/>
<dbReference type="Pfam" id="PF00038">
    <property type="entry name" value="Filament"/>
    <property type="match status" value="1"/>
</dbReference>
<dbReference type="PRINTS" id="PR01248">
    <property type="entry name" value="TYPE1KERATIN"/>
</dbReference>
<dbReference type="GO" id="GO:0045109">
    <property type="term" value="P:intermediate filament organization"/>
    <property type="evidence" value="ECO:0007669"/>
    <property type="project" value="TreeGrafter"/>
</dbReference>
<dbReference type="GO" id="GO:0030855">
    <property type="term" value="P:epithelial cell differentiation"/>
    <property type="evidence" value="ECO:0007669"/>
    <property type="project" value="TreeGrafter"/>
</dbReference>
<reference evidence="6" key="1">
    <citation type="submission" date="2025-08" db="UniProtKB">
        <authorList>
            <consortium name="Ensembl"/>
        </authorList>
    </citation>
    <scope>IDENTIFICATION</scope>
</reference>
<keyword evidence="7" id="KW-1185">Reference proteome</keyword>
<proteinExistence type="predicted"/>
<dbReference type="Ensembl" id="ENSPTXT00000026767.1">
    <property type="protein sequence ID" value="ENSPTXP00000025962.1"/>
    <property type="gene ID" value="ENSPTXG00000018029.1"/>
</dbReference>
<evidence type="ECO:0000313" key="7">
    <source>
        <dbReference type="Proteomes" id="UP000472273"/>
    </source>
</evidence>
<feature type="coiled-coil region" evidence="4">
    <location>
        <begin position="86"/>
        <end position="120"/>
    </location>
</feature>
<accession>A0A670ZT75</accession>
<keyword evidence="2" id="KW-0403">Intermediate filament</keyword>
<evidence type="ECO:0000256" key="3">
    <source>
        <dbReference type="ARBA" id="ARBA00023054"/>
    </source>
</evidence>
<organism evidence="6 7">
    <name type="scientific">Pseudonaja textilis</name>
    <name type="common">Eastern brown snake</name>
    <dbReference type="NCBI Taxonomy" id="8673"/>
    <lineage>
        <taxon>Eukaryota</taxon>
        <taxon>Metazoa</taxon>
        <taxon>Chordata</taxon>
        <taxon>Craniata</taxon>
        <taxon>Vertebrata</taxon>
        <taxon>Euteleostomi</taxon>
        <taxon>Lepidosauria</taxon>
        <taxon>Squamata</taxon>
        <taxon>Bifurcata</taxon>
        <taxon>Unidentata</taxon>
        <taxon>Episquamata</taxon>
        <taxon>Toxicofera</taxon>
        <taxon>Serpentes</taxon>
        <taxon>Colubroidea</taxon>
        <taxon>Elapidae</taxon>
        <taxon>Hydrophiinae</taxon>
        <taxon>Pseudonaja</taxon>
    </lineage>
</organism>
<dbReference type="PANTHER" id="PTHR23239:SF372">
    <property type="entry name" value="IF ROD DOMAIN-CONTAINING PROTEIN"/>
    <property type="match status" value="1"/>
</dbReference>
<keyword evidence="1" id="KW-0416">Keratin</keyword>
<dbReference type="InterPro" id="IPR039008">
    <property type="entry name" value="IF_rod_dom"/>
</dbReference>
<evidence type="ECO:0000259" key="5">
    <source>
        <dbReference type="PROSITE" id="PS51842"/>
    </source>
</evidence>
<name>A0A670ZT75_PSETE</name>
<keyword evidence="3 4" id="KW-0175">Coiled coil</keyword>
<evidence type="ECO:0000256" key="1">
    <source>
        <dbReference type="ARBA" id="ARBA00022744"/>
    </source>
</evidence>
<dbReference type="AlphaFoldDB" id="A0A670ZT75"/>
<dbReference type="GO" id="GO:0005882">
    <property type="term" value="C:intermediate filament"/>
    <property type="evidence" value="ECO:0007669"/>
    <property type="project" value="UniProtKB-KW"/>
</dbReference>
<sequence>MSCGPRHTVLTAGRNSSGSGNLGVGVSSVGSGRYTSCGLGNERASFSGRSHLGGRNHFSTGSCSGAFVGEPVCGGIFSNLDGKMTMQNLNDRLASYLDKVRCLEEENAEFESRIREFYAKQGPLCEPKDYGHYHQQIEDLKNQLICASVENNKLLLCIDNSKLTADDFRSKYETECCLRQNVEADINGLHQILDQLTACRSDLDIQCENLQDELCCLRKNHEEVRVTISPFNKI</sequence>
<dbReference type="SMART" id="SM01391">
    <property type="entry name" value="Filament"/>
    <property type="match status" value="1"/>
</dbReference>
<dbReference type="GeneTree" id="ENSGT00950000182969"/>
<evidence type="ECO:0000256" key="2">
    <source>
        <dbReference type="ARBA" id="ARBA00022754"/>
    </source>
</evidence>
<protein>
    <recommendedName>
        <fullName evidence="5">IF rod domain-containing protein</fullName>
    </recommendedName>
</protein>
<dbReference type="PROSITE" id="PS51842">
    <property type="entry name" value="IF_ROD_2"/>
    <property type="match status" value="1"/>
</dbReference>
<dbReference type="SUPFAM" id="SSF64593">
    <property type="entry name" value="Intermediate filament protein, coiled coil region"/>
    <property type="match status" value="1"/>
</dbReference>
<dbReference type="FunFam" id="1.20.5.1160:FF:000002">
    <property type="entry name" value="Type I keratin 10"/>
    <property type="match status" value="1"/>
</dbReference>
<dbReference type="PANTHER" id="PTHR23239">
    <property type="entry name" value="INTERMEDIATE FILAMENT"/>
    <property type="match status" value="1"/>
</dbReference>
<dbReference type="InterPro" id="IPR002957">
    <property type="entry name" value="Keratin_I"/>
</dbReference>
<dbReference type="GO" id="GO:0005198">
    <property type="term" value="F:structural molecule activity"/>
    <property type="evidence" value="ECO:0007669"/>
    <property type="project" value="InterPro"/>
</dbReference>
<dbReference type="Gene3D" id="1.20.5.1160">
    <property type="entry name" value="Vasodilator-stimulated phosphoprotein"/>
    <property type="match status" value="1"/>
</dbReference>
<evidence type="ECO:0000256" key="4">
    <source>
        <dbReference type="SAM" id="Coils"/>
    </source>
</evidence>
<feature type="domain" description="IF rod" evidence="5">
    <location>
        <begin position="82"/>
        <end position="234"/>
    </location>
</feature>
<reference evidence="6" key="2">
    <citation type="submission" date="2025-09" db="UniProtKB">
        <authorList>
            <consortium name="Ensembl"/>
        </authorList>
    </citation>
    <scope>IDENTIFICATION</scope>
</reference>